<feature type="transmembrane region" description="Helical" evidence="1">
    <location>
        <begin position="92"/>
        <end position="111"/>
    </location>
</feature>
<accession>A0A8J3KIA0</accession>
<feature type="transmembrane region" description="Helical" evidence="1">
    <location>
        <begin position="64"/>
        <end position="86"/>
    </location>
</feature>
<keyword evidence="1" id="KW-0472">Membrane</keyword>
<keyword evidence="1" id="KW-1133">Transmembrane helix</keyword>
<feature type="transmembrane region" description="Helical" evidence="1">
    <location>
        <begin position="172"/>
        <end position="195"/>
    </location>
</feature>
<gene>
    <name evidence="2" type="ORF">Cci01nite_06830</name>
</gene>
<evidence type="ECO:0000256" key="1">
    <source>
        <dbReference type="SAM" id="Phobius"/>
    </source>
</evidence>
<protein>
    <submittedName>
        <fullName evidence="2">Uncharacterized protein</fullName>
    </submittedName>
</protein>
<dbReference type="EMBL" id="BONH01000001">
    <property type="protein sequence ID" value="GIF95589.1"/>
    <property type="molecule type" value="Genomic_DNA"/>
</dbReference>
<dbReference type="AlphaFoldDB" id="A0A8J3KIA0"/>
<comment type="caution">
    <text evidence="2">The sequence shown here is derived from an EMBL/GenBank/DDBJ whole genome shotgun (WGS) entry which is preliminary data.</text>
</comment>
<organism evidence="2 3">
    <name type="scientific">Catellatospora citrea</name>
    <dbReference type="NCBI Taxonomy" id="53366"/>
    <lineage>
        <taxon>Bacteria</taxon>
        <taxon>Bacillati</taxon>
        <taxon>Actinomycetota</taxon>
        <taxon>Actinomycetes</taxon>
        <taxon>Micromonosporales</taxon>
        <taxon>Micromonosporaceae</taxon>
        <taxon>Catellatospora</taxon>
    </lineage>
</organism>
<keyword evidence="3" id="KW-1185">Reference proteome</keyword>
<sequence length="262" mass="28518">MRYILPGHTTRAHSRYRAIVAHPTPAPDAARRAADDIELTVALAEYTKILEMRRAVSDQAHNRYNFFLVIATAVAAVSAGLLGSNIDPDVRIGAVAALGTMVLLMGPAVFLRQLRYTAASQRYGIAEQALRTYLVRRAPDVAPFVLLPTLDDDGLFPPPIDRRRQRQRDATGLAFTIALINSALFAAGGGLLAAAAQFSTWAIVVLALALFGAAAAVHLWWIARSVRDNFAERRNLLARRALDLPTPVPPTRQPAMEPPVSR</sequence>
<keyword evidence="1" id="KW-0812">Transmembrane</keyword>
<reference evidence="2 3" key="1">
    <citation type="submission" date="2021-01" db="EMBL/GenBank/DDBJ databases">
        <title>Whole genome shotgun sequence of Catellatospora citrea NBRC 14495.</title>
        <authorList>
            <person name="Komaki H."/>
            <person name="Tamura T."/>
        </authorList>
    </citation>
    <scope>NUCLEOTIDE SEQUENCE [LARGE SCALE GENOMIC DNA]</scope>
    <source>
        <strain evidence="2 3">NBRC 14495</strain>
    </source>
</reference>
<name>A0A8J3KIA0_9ACTN</name>
<proteinExistence type="predicted"/>
<feature type="transmembrane region" description="Helical" evidence="1">
    <location>
        <begin position="201"/>
        <end position="223"/>
    </location>
</feature>
<evidence type="ECO:0000313" key="3">
    <source>
        <dbReference type="Proteomes" id="UP000659904"/>
    </source>
</evidence>
<evidence type="ECO:0000313" key="2">
    <source>
        <dbReference type="EMBL" id="GIF95589.1"/>
    </source>
</evidence>
<dbReference type="Proteomes" id="UP000659904">
    <property type="component" value="Unassembled WGS sequence"/>
</dbReference>